<gene>
    <name evidence="1" type="ORF">HX798_23140</name>
</gene>
<comment type="caution">
    <text evidence="1">The sequence shown here is derived from an EMBL/GenBank/DDBJ whole genome shotgun (WGS) entry which is preliminary data.</text>
</comment>
<organism evidence="1 2">
    <name type="scientific">Pseudomonas putida</name>
    <name type="common">Arthrobacter siderocapsulatus</name>
    <dbReference type="NCBI Taxonomy" id="303"/>
    <lineage>
        <taxon>Bacteria</taxon>
        <taxon>Pseudomonadati</taxon>
        <taxon>Pseudomonadota</taxon>
        <taxon>Gammaproteobacteria</taxon>
        <taxon>Pseudomonadales</taxon>
        <taxon>Pseudomonadaceae</taxon>
        <taxon>Pseudomonas</taxon>
    </lineage>
</organism>
<dbReference type="Gene3D" id="3.40.50.450">
    <property type="match status" value="2"/>
</dbReference>
<protein>
    <submittedName>
        <fullName evidence="1">Uncharacterized protein</fullName>
    </submittedName>
</protein>
<sequence length="197" mass="21091">MLQLTKHHIPGYRARTLVNAAAADLTVAFAADFGTAGECLTRKAAGRNYLAISLSTPTEAAGQALADCMRTHEAFALNVAGNGISTLVTHGWTQESVNIWVYQVLHFANQAISIKALRSGGQTGADIAGLVAACELSIPALGYFPKGFIQRGADHIDRHHSPDQIRHQVAALLSTLRKDLNSCTRPSPPRGQTTFDF</sequence>
<proteinExistence type="predicted"/>
<dbReference type="InterPro" id="IPR024755">
    <property type="entry name" value="cpYpsA"/>
</dbReference>
<dbReference type="Proteomes" id="UP000542695">
    <property type="component" value="Unassembled WGS sequence"/>
</dbReference>
<evidence type="ECO:0000313" key="2">
    <source>
        <dbReference type="Proteomes" id="UP000542695"/>
    </source>
</evidence>
<accession>A0A7Y7ZDW5</accession>
<dbReference type="Pfam" id="PF12694">
    <property type="entry name" value="cpYpsA"/>
    <property type="match status" value="1"/>
</dbReference>
<name>A0A7Y7ZDW5_PSEPU</name>
<evidence type="ECO:0000313" key="1">
    <source>
        <dbReference type="EMBL" id="NWC83161.1"/>
    </source>
</evidence>
<dbReference type="AlphaFoldDB" id="A0A7Y7ZDW5"/>
<dbReference type="EMBL" id="JACARV010000080">
    <property type="protein sequence ID" value="NWC83161.1"/>
    <property type="molecule type" value="Genomic_DNA"/>
</dbReference>
<dbReference type="RefSeq" id="WP_177011056.1">
    <property type="nucleotide sequence ID" value="NZ_JACARV010000080.1"/>
</dbReference>
<reference evidence="1 2" key="1">
    <citation type="submission" date="2020-04" db="EMBL/GenBank/DDBJ databases">
        <title>Molecular characterization of pseudomonads from Agaricus bisporus reveal novel blotch 2 pathogens in Western Europe.</title>
        <authorList>
            <person name="Taparia T."/>
            <person name="Krijger M."/>
            <person name="Haynes E."/>
            <person name="Elpinstone J.G."/>
            <person name="Noble R."/>
            <person name="Van Der Wolf J."/>
        </authorList>
    </citation>
    <scope>NUCLEOTIDE SEQUENCE [LARGE SCALE GENOMIC DNA]</scope>
    <source>
        <strain evidence="1 2">P7765</strain>
    </source>
</reference>